<dbReference type="GO" id="GO:0005506">
    <property type="term" value="F:iron ion binding"/>
    <property type="evidence" value="ECO:0007669"/>
    <property type="project" value="InterPro"/>
</dbReference>
<dbReference type="PANTHER" id="PTHR24292">
    <property type="entry name" value="CYTOCHROME P450"/>
    <property type="match status" value="1"/>
</dbReference>
<dbReference type="EMBL" id="CAJOBZ010000013">
    <property type="protein sequence ID" value="CAF4839910.1"/>
    <property type="molecule type" value="Genomic_DNA"/>
</dbReference>
<comment type="catalytic activity">
    <reaction evidence="14">
        <text>an organic molecule + reduced [NADPH--hemoprotein reductase] + O2 = an alcohol + oxidized [NADPH--hemoprotein reductase] + H2O + H(+)</text>
        <dbReference type="Rhea" id="RHEA:17149"/>
        <dbReference type="Rhea" id="RHEA-COMP:11964"/>
        <dbReference type="Rhea" id="RHEA-COMP:11965"/>
        <dbReference type="ChEBI" id="CHEBI:15377"/>
        <dbReference type="ChEBI" id="CHEBI:15378"/>
        <dbReference type="ChEBI" id="CHEBI:15379"/>
        <dbReference type="ChEBI" id="CHEBI:30879"/>
        <dbReference type="ChEBI" id="CHEBI:57618"/>
        <dbReference type="ChEBI" id="CHEBI:58210"/>
        <dbReference type="ChEBI" id="CHEBI:142491"/>
        <dbReference type="EC" id="1.14.14.1"/>
    </reaction>
</comment>
<evidence type="ECO:0000313" key="17">
    <source>
        <dbReference type="EMBL" id="CAF4839910.1"/>
    </source>
</evidence>
<organism evidence="17 18">
    <name type="scientific">Pieris macdunnoughi</name>
    <dbReference type="NCBI Taxonomy" id="345717"/>
    <lineage>
        <taxon>Eukaryota</taxon>
        <taxon>Metazoa</taxon>
        <taxon>Ecdysozoa</taxon>
        <taxon>Arthropoda</taxon>
        <taxon>Hexapoda</taxon>
        <taxon>Insecta</taxon>
        <taxon>Pterygota</taxon>
        <taxon>Neoptera</taxon>
        <taxon>Endopterygota</taxon>
        <taxon>Lepidoptera</taxon>
        <taxon>Glossata</taxon>
        <taxon>Ditrysia</taxon>
        <taxon>Papilionoidea</taxon>
        <taxon>Pieridae</taxon>
        <taxon>Pierinae</taxon>
        <taxon>Pieris</taxon>
    </lineage>
</organism>
<sequence>MTSPLCTQYAGACLHRHPSVCAFPPDLERRQGNFIVEAREGPYPTRDHATIAQDVRMHCIDQFVSYLARRPPDPSTIFFAFYAWFKYKFSYWARRGVKGPSPTFPFGNMRDVIFRRKQLFQPYCDSYNTYKHLPYVGLYSFSIPVLCINDPNLAKHILIKDFDYFQSHGIFTSSVGDPFGGHIFNIHGDKWKALRTKLSPAFTLGKLKSFFPLVDKISNEGLQYGDMMYEKGEVINFSDFYSTYAMENISSIGFGVNNNGFKSNTEFHKRGRQFFEYTSFYRTVTRAIAFFAPEAFKALRINRFDPGIYNFFYNLVRDAVDYRKKNSYRRNDFLQTLIDIKDRDTLPSLSGTEEYRLTFNDIIANTLLYMFAGYETSATTGMFAAYELAKNPAVQAKAREEVIRVLEKHNNEWTYEAQNDMTYITMVLEETMRKYPPMRALFRRCNKDFKVPDSDFVIENGTLLFIPIQAIQMDPDIFENPEQFDPERFTPEKKAKMHPCHWMPFGEGPKKCLGIRQGYIQSKMLLVKLLTKYELALDEKTEDPIRIKATSFSCAPESGIWIKLKKKDYFS</sequence>
<dbReference type="PRINTS" id="PR00463">
    <property type="entry name" value="EP450I"/>
</dbReference>
<keyword evidence="13" id="KW-0472">Membrane</keyword>
<keyword evidence="6 15" id="KW-0349">Heme</keyword>
<dbReference type="Proteomes" id="UP000663880">
    <property type="component" value="Unassembled WGS sequence"/>
</dbReference>
<evidence type="ECO:0000256" key="3">
    <source>
        <dbReference type="ARBA" id="ARBA00004406"/>
    </source>
</evidence>
<dbReference type="CDD" id="cd11056">
    <property type="entry name" value="CYP6-like"/>
    <property type="match status" value="1"/>
</dbReference>
<dbReference type="EC" id="1.14.14.1" evidence="5"/>
<keyword evidence="9" id="KW-0492">Microsome</keyword>
<name>A0A821R9R7_9NEOP</name>
<evidence type="ECO:0000256" key="8">
    <source>
        <dbReference type="ARBA" id="ARBA00022824"/>
    </source>
</evidence>
<protein>
    <recommendedName>
        <fullName evidence="5">unspecific monooxygenase</fullName>
        <ecNumber evidence="5">1.14.14.1</ecNumber>
    </recommendedName>
</protein>
<accession>A0A821R9R7</accession>
<evidence type="ECO:0000256" key="4">
    <source>
        <dbReference type="ARBA" id="ARBA00010617"/>
    </source>
</evidence>
<dbReference type="InterPro" id="IPR002401">
    <property type="entry name" value="Cyt_P450_E_grp-I"/>
</dbReference>
<evidence type="ECO:0000256" key="10">
    <source>
        <dbReference type="ARBA" id="ARBA00023002"/>
    </source>
</evidence>
<dbReference type="InterPro" id="IPR017972">
    <property type="entry name" value="Cyt_P450_CS"/>
</dbReference>
<evidence type="ECO:0000256" key="9">
    <source>
        <dbReference type="ARBA" id="ARBA00022848"/>
    </source>
</evidence>
<dbReference type="AlphaFoldDB" id="A0A821R9R7"/>
<evidence type="ECO:0000256" key="14">
    <source>
        <dbReference type="ARBA" id="ARBA00047827"/>
    </source>
</evidence>
<feature type="binding site" description="axial binding residue" evidence="15">
    <location>
        <position position="512"/>
    </location>
    <ligand>
        <name>heme</name>
        <dbReference type="ChEBI" id="CHEBI:30413"/>
    </ligand>
    <ligandPart>
        <name>Fe</name>
        <dbReference type="ChEBI" id="CHEBI:18248"/>
    </ligandPart>
</feature>
<dbReference type="GO" id="GO:0020037">
    <property type="term" value="F:heme binding"/>
    <property type="evidence" value="ECO:0007669"/>
    <property type="project" value="InterPro"/>
</dbReference>
<comment type="subcellular location">
    <subcellularLocation>
        <location evidence="3">Endoplasmic reticulum membrane</location>
        <topology evidence="3">Peripheral membrane protein</topology>
    </subcellularLocation>
    <subcellularLocation>
        <location evidence="2">Microsome membrane</location>
        <topology evidence="2">Peripheral membrane protein</topology>
    </subcellularLocation>
</comment>
<evidence type="ECO:0000256" key="5">
    <source>
        <dbReference type="ARBA" id="ARBA00012109"/>
    </source>
</evidence>
<evidence type="ECO:0000256" key="1">
    <source>
        <dbReference type="ARBA" id="ARBA00001971"/>
    </source>
</evidence>
<dbReference type="PRINTS" id="PR00385">
    <property type="entry name" value="P450"/>
</dbReference>
<dbReference type="Gene3D" id="1.10.630.10">
    <property type="entry name" value="Cytochrome P450"/>
    <property type="match status" value="1"/>
</dbReference>
<keyword evidence="12 16" id="KW-0503">Monooxygenase</keyword>
<evidence type="ECO:0000313" key="18">
    <source>
        <dbReference type="Proteomes" id="UP000663880"/>
    </source>
</evidence>
<evidence type="ECO:0000256" key="15">
    <source>
        <dbReference type="PIRSR" id="PIRSR602401-1"/>
    </source>
</evidence>
<keyword evidence="18" id="KW-1185">Reference proteome</keyword>
<dbReference type="SUPFAM" id="SSF48264">
    <property type="entry name" value="Cytochrome P450"/>
    <property type="match status" value="1"/>
</dbReference>
<dbReference type="PROSITE" id="PS00086">
    <property type="entry name" value="CYTOCHROME_P450"/>
    <property type="match status" value="1"/>
</dbReference>
<comment type="caution">
    <text evidence="17">The sequence shown here is derived from an EMBL/GenBank/DDBJ whole genome shotgun (WGS) entry which is preliminary data.</text>
</comment>
<dbReference type="Pfam" id="PF00067">
    <property type="entry name" value="p450"/>
    <property type="match status" value="1"/>
</dbReference>
<evidence type="ECO:0000256" key="6">
    <source>
        <dbReference type="ARBA" id="ARBA00022617"/>
    </source>
</evidence>
<dbReference type="GO" id="GO:0005789">
    <property type="term" value="C:endoplasmic reticulum membrane"/>
    <property type="evidence" value="ECO:0007669"/>
    <property type="project" value="UniProtKB-SubCell"/>
</dbReference>
<dbReference type="InterPro" id="IPR036396">
    <property type="entry name" value="Cyt_P450_sf"/>
</dbReference>
<dbReference type="InterPro" id="IPR001128">
    <property type="entry name" value="Cyt_P450"/>
</dbReference>
<gene>
    <name evidence="17" type="ORF">PMACD_LOCUS6063</name>
</gene>
<comment type="cofactor">
    <cofactor evidence="1 15">
        <name>heme</name>
        <dbReference type="ChEBI" id="CHEBI:30413"/>
    </cofactor>
</comment>
<keyword evidence="11 15" id="KW-0408">Iron</keyword>
<dbReference type="GO" id="GO:0016712">
    <property type="term" value="F:oxidoreductase activity, acting on paired donors, with incorporation or reduction of molecular oxygen, reduced flavin or flavoprotein as one donor, and incorporation of one atom of oxygen"/>
    <property type="evidence" value="ECO:0007669"/>
    <property type="project" value="UniProtKB-EC"/>
</dbReference>
<evidence type="ECO:0000256" key="12">
    <source>
        <dbReference type="ARBA" id="ARBA00023033"/>
    </source>
</evidence>
<evidence type="ECO:0000256" key="7">
    <source>
        <dbReference type="ARBA" id="ARBA00022723"/>
    </source>
</evidence>
<evidence type="ECO:0000256" key="13">
    <source>
        <dbReference type="ARBA" id="ARBA00023136"/>
    </source>
</evidence>
<evidence type="ECO:0000256" key="2">
    <source>
        <dbReference type="ARBA" id="ARBA00004174"/>
    </source>
</evidence>
<reference evidence="17" key="1">
    <citation type="submission" date="2021-02" db="EMBL/GenBank/DDBJ databases">
        <authorList>
            <person name="Steward A R."/>
        </authorList>
    </citation>
    <scope>NUCLEOTIDE SEQUENCE</scope>
</reference>
<keyword evidence="8" id="KW-0256">Endoplasmic reticulum</keyword>
<dbReference type="OrthoDB" id="2789670at2759"/>
<dbReference type="FunFam" id="1.10.630.10:FF:000042">
    <property type="entry name" value="Cytochrome P450"/>
    <property type="match status" value="1"/>
</dbReference>
<keyword evidence="10 16" id="KW-0560">Oxidoreductase</keyword>
<keyword evidence="7 15" id="KW-0479">Metal-binding</keyword>
<proteinExistence type="inferred from homology"/>
<dbReference type="PANTHER" id="PTHR24292:SF54">
    <property type="entry name" value="CYP9F3-RELATED"/>
    <property type="match status" value="1"/>
</dbReference>
<comment type="similarity">
    <text evidence="4 16">Belongs to the cytochrome P450 family.</text>
</comment>
<evidence type="ECO:0000256" key="11">
    <source>
        <dbReference type="ARBA" id="ARBA00023004"/>
    </source>
</evidence>
<evidence type="ECO:0000256" key="16">
    <source>
        <dbReference type="RuleBase" id="RU000461"/>
    </source>
</evidence>
<dbReference type="InterPro" id="IPR050476">
    <property type="entry name" value="Insect_CytP450_Detox"/>
</dbReference>